<dbReference type="PROSITE" id="PS51491">
    <property type="entry name" value="TAU_MAP_2"/>
    <property type="match status" value="6"/>
</dbReference>
<keyword evidence="5" id="KW-0206">Cytoskeleton</keyword>
<dbReference type="PANTHER" id="PTHR11501:SF18">
    <property type="entry name" value="MICROTUBULE-ASSOCIATED PROTEIN"/>
    <property type="match status" value="1"/>
</dbReference>
<dbReference type="Proteomes" id="UP000247702">
    <property type="component" value="Unassembled WGS sequence"/>
</dbReference>
<dbReference type="GO" id="GO:0008017">
    <property type="term" value="F:microtubule binding"/>
    <property type="evidence" value="ECO:0007669"/>
    <property type="project" value="InterPro"/>
</dbReference>
<evidence type="ECO:0000256" key="2">
    <source>
        <dbReference type="ARBA" id="ARBA00022490"/>
    </source>
</evidence>
<evidence type="ECO:0000256" key="5">
    <source>
        <dbReference type="ARBA" id="ARBA00023212"/>
    </source>
</evidence>
<protein>
    <submittedName>
        <fullName evidence="8">Microtubule-associated protein tau isoform X1</fullName>
    </submittedName>
</protein>
<dbReference type="GO" id="GO:0000226">
    <property type="term" value="P:microtubule cytoskeleton organization"/>
    <property type="evidence" value="ECO:0007669"/>
    <property type="project" value="TreeGrafter"/>
</dbReference>
<name>A0A2Z6QJV5_9GLOM</name>
<dbReference type="AlphaFoldDB" id="A0A2Z6QJV5"/>
<evidence type="ECO:0000256" key="1">
    <source>
        <dbReference type="ARBA" id="ARBA00004245"/>
    </source>
</evidence>
<feature type="region of interest" description="Disordered" evidence="6">
    <location>
        <begin position="1"/>
        <end position="75"/>
    </location>
</feature>
<keyword evidence="2" id="KW-0963">Cytoplasm</keyword>
<feature type="compositionally biased region" description="Low complexity" evidence="6">
    <location>
        <begin position="153"/>
        <end position="175"/>
    </location>
</feature>
<dbReference type="EMBL" id="BLAL01000299">
    <property type="protein sequence ID" value="GET01396.1"/>
    <property type="molecule type" value="Genomic_DNA"/>
</dbReference>
<feature type="region of interest" description="Disordered" evidence="6">
    <location>
        <begin position="131"/>
        <end position="184"/>
    </location>
</feature>
<dbReference type="GO" id="GO:0005856">
    <property type="term" value="C:cytoskeleton"/>
    <property type="evidence" value="ECO:0007669"/>
    <property type="project" value="UniProtKB-SubCell"/>
</dbReference>
<keyword evidence="9" id="KW-1185">Reference proteome</keyword>
<reference evidence="7 9" key="1">
    <citation type="submission" date="2017-11" db="EMBL/GenBank/DDBJ databases">
        <title>The genome of Rhizophagus clarus HR1 reveals common genetic basis of auxotrophy among arbuscular mycorrhizal fungi.</title>
        <authorList>
            <person name="Kobayashi Y."/>
        </authorList>
    </citation>
    <scope>NUCLEOTIDE SEQUENCE [LARGE SCALE GENOMIC DNA]</scope>
    <source>
        <strain evidence="7 9">HR1</strain>
    </source>
</reference>
<dbReference type="OrthoDB" id="206213at2759"/>
<comment type="subcellular location">
    <subcellularLocation>
        <location evidence="1">Cytoplasm</location>
        <location evidence="1">Cytoskeleton</location>
    </subcellularLocation>
</comment>
<dbReference type="InterPro" id="IPR001084">
    <property type="entry name" value="MAP_tubulin-bd_rpt"/>
</dbReference>
<evidence type="ECO:0000313" key="9">
    <source>
        <dbReference type="Proteomes" id="UP000247702"/>
    </source>
</evidence>
<feature type="region of interest" description="Disordered" evidence="6">
    <location>
        <begin position="94"/>
        <end position="116"/>
    </location>
</feature>
<feature type="compositionally biased region" description="Polar residues" evidence="6">
    <location>
        <begin position="35"/>
        <end position="65"/>
    </location>
</feature>
<reference evidence="8" key="2">
    <citation type="submission" date="2019-10" db="EMBL/GenBank/DDBJ databases">
        <title>Conservation and host-specific expression of non-tandemly repeated heterogenous ribosome RNA gene in arbuscular mycorrhizal fungi.</title>
        <authorList>
            <person name="Maeda T."/>
            <person name="Kobayashi Y."/>
            <person name="Nakagawa T."/>
            <person name="Ezawa T."/>
            <person name="Yamaguchi K."/>
            <person name="Bino T."/>
            <person name="Nishimoto Y."/>
            <person name="Shigenobu S."/>
            <person name="Kawaguchi M."/>
        </authorList>
    </citation>
    <scope>NUCLEOTIDE SEQUENCE</scope>
    <source>
        <strain evidence="8">HR1</strain>
    </source>
</reference>
<gene>
    <name evidence="8" type="ORF">RCL2_002780600</name>
    <name evidence="7" type="ORF">RclHR1_01160015</name>
</gene>
<evidence type="ECO:0000313" key="7">
    <source>
        <dbReference type="EMBL" id="GBB85021.1"/>
    </source>
</evidence>
<evidence type="ECO:0000256" key="4">
    <source>
        <dbReference type="ARBA" id="ARBA00022737"/>
    </source>
</evidence>
<keyword evidence="4" id="KW-0677">Repeat</keyword>
<dbReference type="STRING" id="94130.A0A2Z6QJV5"/>
<dbReference type="Pfam" id="PF00418">
    <property type="entry name" value="Tubulin-binding"/>
    <property type="match status" value="7"/>
</dbReference>
<dbReference type="Proteomes" id="UP000615446">
    <property type="component" value="Unassembled WGS sequence"/>
</dbReference>
<evidence type="ECO:0000256" key="3">
    <source>
        <dbReference type="ARBA" id="ARBA00022553"/>
    </source>
</evidence>
<comment type="caution">
    <text evidence="7">The sequence shown here is derived from an EMBL/GenBank/DDBJ whole genome shotgun (WGS) entry which is preliminary data.</text>
</comment>
<accession>A0A2Z6QJV5</accession>
<organism evidence="7 9">
    <name type="scientific">Rhizophagus clarus</name>
    <dbReference type="NCBI Taxonomy" id="94130"/>
    <lineage>
        <taxon>Eukaryota</taxon>
        <taxon>Fungi</taxon>
        <taxon>Fungi incertae sedis</taxon>
        <taxon>Mucoromycota</taxon>
        <taxon>Glomeromycotina</taxon>
        <taxon>Glomeromycetes</taxon>
        <taxon>Glomerales</taxon>
        <taxon>Glomeraceae</taxon>
        <taxon>Rhizophagus</taxon>
    </lineage>
</organism>
<dbReference type="PANTHER" id="PTHR11501">
    <property type="entry name" value="MICROTUBULE-ASSOCIATED PROTEIN"/>
    <property type="match status" value="1"/>
</dbReference>
<evidence type="ECO:0000256" key="6">
    <source>
        <dbReference type="SAM" id="MobiDB-lite"/>
    </source>
</evidence>
<keyword evidence="3" id="KW-0597">Phosphoprotein</keyword>
<dbReference type="InterPro" id="IPR027324">
    <property type="entry name" value="MAP2/MAP4/Tau"/>
</dbReference>
<dbReference type="EMBL" id="BEXD01000180">
    <property type="protein sequence ID" value="GBB85021.1"/>
    <property type="molecule type" value="Genomic_DNA"/>
</dbReference>
<sequence length="660" mass="72857">MAAIQSRLPAPPSLKVTEKETTKPNITTKLRKPNFITSTILRPATTQTTTSPIAPSSKPTQSTEQEALKTQSKSLLKKPSSYKNISLQTTQITQTTQVTQTNPPVTTKIVNGPPAAKRIVNGPSAVINDPSAAKRVVNGPPAAKRVVNGPPATTQDTSDISDTSSQTSSNNSSNSADGNKSAKFSNVKSRVGSFENIKHKPKSSDVKICSEKKDFSNVKSRIGSLENANHAPKGGEVKIFSEKTDYSKAKSRVGSFDNVKHETKGGNVKIFSSKPDFKSVHSRIGSLDNIDYVPKGGDKVIFNDKLDFSSVRSRVGSLDNINHTPKGGDITIFDSKLQLSEVKSRVGSLDNINHTPKGGDITVFDSKLQLPEVKSRVGSLDNINHTPKGGDIKIFNQKLKFKEYATPKIITRSVSSNSSSFVADDDRSSLVYSPVSSLALDEAPEEVNDPPQEQCDIQTPSVEVLSPIIENFGIEEEYEEEVEVEESSIPVYMNEAELSFEVHDSFQQGKVLNEETNKHTEFYSGKETNFNHQDQNLSGKETYNQLHEIVCEEEAEEIYENDDHDNDGEFNSQTESTYIRESTIYTMNESSLNDTDLSFEVNVLRKSILLSNVTDRNSIVEDVNLKPLKEYEIPPENESELPKEPELTIAQQRAYDESWI</sequence>
<proteinExistence type="predicted"/>
<evidence type="ECO:0000313" key="8">
    <source>
        <dbReference type="EMBL" id="GET01396.1"/>
    </source>
</evidence>
<feature type="compositionally biased region" description="Low complexity" evidence="6">
    <location>
        <begin position="94"/>
        <end position="107"/>
    </location>
</feature>